<dbReference type="AlphaFoldDB" id="R7WE76"/>
<protein>
    <submittedName>
        <fullName evidence="1">Uncharacterized protein</fullName>
    </submittedName>
</protein>
<reference evidence="1" key="1">
    <citation type="submission" date="2015-06" db="UniProtKB">
        <authorList>
            <consortium name="EnsemblPlants"/>
        </authorList>
    </citation>
    <scope>IDENTIFICATION</scope>
</reference>
<organism evidence="1">
    <name type="scientific">Aegilops tauschii</name>
    <name type="common">Tausch's goatgrass</name>
    <name type="synonym">Aegilops squarrosa</name>
    <dbReference type="NCBI Taxonomy" id="37682"/>
    <lineage>
        <taxon>Eukaryota</taxon>
        <taxon>Viridiplantae</taxon>
        <taxon>Streptophyta</taxon>
        <taxon>Embryophyta</taxon>
        <taxon>Tracheophyta</taxon>
        <taxon>Spermatophyta</taxon>
        <taxon>Magnoliopsida</taxon>
        <taxon>Liliopsida</taxon>
        <taxon>Poales</taxon>
        <taxon>Poaceae</taxon>
        <taxon>BOP clade</taxon>
        <taxon>Pooideae</taxon>
        <taxon>Triticodae</taxon>
        <taxon>Triticeae</taxon>
        <taxon>Triticinae</taxon>
        <taxon>Aegilops</taxon>
    </lineage>
</organism>
<evidence type="ECO:0000313" key="1">
    <source>
        <dbReference type="EnsemblPlants" id="EMT17584"/>
    </source>
</evidence>
<sequence length="107" mass="11834">MPSQARKGVVALGREEGEQPTVLKAVHGGRKSRRRLQLEAAEDGGEDVEHVALRTREYSAIQFPYSVDSSLMPEKLCSEGVRGLLGMYRVLSILHLLPLPPLRIDLS</sequence>
<accession>R7WE76</accession>
<proteinExistence type="predicted"/>
<dbReference type="EnsemblPlants" id="EMT17584">
    <property type="protein sequence ID" value="EMT17584"/>
    <property type="gene ID" value="F775_10215"/>
</dbReference>
<name>R7WE76_AEGTA</name>